<protein>
    <recommendedName>
        <fullName evidence="14">3-phosphoshikimate 1-carboxyvinyltransferase</fullName>
        <ecNumber evidence="14">2.5.1.19</ecNumber>
    </recommendedName>
    <alternativeName>
        <fullName evidence="14">5-enolpyruvylshikimate-3-phosphate synthase</fullName>
        <shortName evidence="14">EPSP synthase</shortName>
        <shortName evidence="14">EPSPS</shortName>
    </alternativeName>
</protein>
<dbReference type="PANTHER" id="PTHR21090:SF5">
    <property type="entry name" value="PENTAFUNCTIONAL AROM POLYPEPTIDE"/>
    <property type="match status" value="1"/>
</dbReference>
<evidence type="ECO:0000256" key="8">
    <source>
        <dbReference type="ARBA" id="ARBA00022679"/>
    </source>
</evidence>
<feature type="binding site" evidence="14">
    <location>
        <position position="322"/>
    </location>
    <ligand>
        <name>3-phosphoshikimate</name>
        <dbReference type="ChEBI" id="CHEBI:145989"/>
    </ligand>
</feature>
<evidence type="ECO:0000256" key="2">
    <source>
        <dbReference type="ARBA" id="ARBA00005067"/>
    </source>
</evidence>
<feature type="binding site" evidence="14">
    <location>
        <position position="323"/>
    </location>
    <ligand>
        <name>3-phosphoshikimate</name>
        <dbReference type="ChEBI" id="CHEBI:145989"/>
    </ligand>
</feature>
<feature type="binding site" evidence="14">
    <location>
        <position position="322"/>
    </location>
    <ligand>
        <name>phosphoenolpyruvate</name>
        <dbReference type="ChEBI" id="CHEBI:58702"/>
    </ligand>
</feature>
<evidence type="ECO:0000256" key="11">
    <source>
        <dbReference type="ARBA" id="ARBA00023141"/>
    </source>
</evidence>
<feature type="binding site" evidence="14">
    <location>
        <position position="691"/>
    </location>
    <ligand>
        <name>phosphoenolpyruvate</name>
        <dbReference type="ChEBI" id="CHEBI:58702"/>
    </ligand>
</feature>
<dbReference type="GO" id="GO:0005737">
    <property type="term" value="C:cytoplasm"/>
    <property type="evidence" value="ECO:0007669"/>
    <property type="project" value="UniProtKB-SubCell"/>
</dbReference>
<evidence type="ECO:0000256" key="7">
    <source>
        <dbReference type="ARBA" id="ARBA00022605"/>
    </source>
</evidence>
<dbReference type="InterPro" id="IPR036291">
    <property type="entry name" value="NAD(P)-bd_dom_sf"/>
</dbReference>
<dbReference type="FunFam" id="1.10.3660.10:FF:000003">
    <property type="entry name" value="Prephenate dehydrogenase"/>
    <property type="match status" value="1"/>
</dbReference>
<keyword evidence="9" id="KW-0560">Oxidoreductase</keyword>
<dbReference type="SUPFAM" id="SSF55205">
    <property type="entry name" value="EPT/RTPC-like"/>
    <property type="match status" value="1"/>
</dbReference>
<feature type="domain" description="Prephenate/arogenate dehydrogenase" evidence="15">
    <location>
        <begin position="7"/>
        <end position="293"/>
    </location>
</feature>
<evidence type="ECO:0000256" key="10">
    <source>
        <dbReference type="ARBA" id="ARBA00023027"/>
    </source>
</evidence>
<name>A0A918KFD4_9GAMM</name>
<dbReference type="InterPro" id="IPR008927">
    <property type="entry name" value="6-PGluconate_DH-like_C_sf"/>
</dbReference>
<evidence type="ECO:0000256" key="4">
    <source>
        <dbReference type="ARBA" id="ARBA00009948"/>
    </source>
</evidence>
<dbReference type="GO" id="GO:0006571">
    <property type="term" value="P:tyrosine biosynthetic process"/>
    <property type="evidence" value="ECO:0007669"/>
    <property type="project" value="UniProtKB-KW"/>
</dbReference>
<dbReference type="FunFam" id="3.65.10.10:FF:000005">
    <property type="entry name" value="3-phosphoshikimate 1-carboxyvinyltransferase"/>
    <property type="match status" value="1"/>
</dbReference>
<comment type="function">
    <text evidence="14">Catalyzes the transfer of the enolpyruvyl moiety of phosphoenolpyruvate (PEP) to the 5-hydroxyl of shikimate-3-phosphate (S3P) to produce enolpyruvyl shikimate-3-phosphate and inorganic phosphate.</text>
</comment>
<evidence type="ECO:0000313" key="16">
    <source>
        <dbReference type="EMBL" id="GGX60793.1"/>
    </source>
</evidence>
<dbReference type="GO" id="GO:0008977">
    <property type="term" value="F:prephenate dehydrogenase (NAD+) activity"/>
    <property type="evidence" value="ECO:0007669"/>
    <property type="project" value="UniProtKB-EC"/>
</dbReference>
<evidence type="ECO:0000256" key="1">
    <source>
        <dbReference type="ARBA" id="ARBA00004811"/>
    </source>
</evidence>
<dbReference type="InterPro" id="IPR006264">
    <property type="entry name" value="EPSP_synthase"/>
</dbReference>
<feature type="binding site" evidence="14">
    <location>
        <position position="470"/>
    </location>
    <ligand>
        <name>phosphoenolpyruvate</name>
        <dbReference type="ChEBI" id="CHEBI:58702"/>
    </ligand>
</feature>
<dbReference type="Pfam" id="PF20463">
    <property type="entry name" value="PDH_C"/>
    <property type="match status" value="1"/>
</dbReference>
<feature type="binding site" evidence="14">
    <location>
        <position position="470"/>
    </location>
    <ligand>
        <name>3-phosphoshikimate</name>
        <dbReference type="ChEBI" id="CHEBI:145989"/>
    </ligand>
</feature>
<evidence type="ECO:0000256" key="6">
    <source>
        <dbReference type="ARBA" id="ARBA00022498"/>
    </source>
</evidence>
<proteinExistence type="inferred from homology"/>
<comment type="caution">
    <text evidence="14">Lacks conserved residue(s) required for the propagation of feature annotation.</text>
</comment>
<comment type="subcellular location">
    <subcellularLocation>
        <location evidence="14">Cytoplasm</location>
    </subcellularLocation>
</comment>
<dbReference type="Gene3D" id="3.40.50.720">
    <property type="entry name" value="NAD(P)-binding Rossmann-like Domain"/>
    <property type="match status" value="1"/>
</dbReference>
<organism evidence="16 17">
    <name type="scientific">Saccharospirillum salsuginis</name>
    <dbReference type="NCBI Taxonomy" id="418750"/>
    <lineage>
        <taxon>Bacteria</taxon>
        <taxon>Pseudomonadati</taxon>
        <taxon>Pseudomonadota</taxon>
        <taxon>Gammaproteobacteria</taxon>
        <taxon>Oceanospirillales</taxon>
        <taxon>Saccharospirillaceae</taxon>
        <taxon>Saccharospirillum</taxon>
    </lineage>
</organism>
<comment type="subunit">
    <text evidence="14">Monomer.</text>
</comment>
<dbReference type="Gene3D" id="1.10.3660.10">
    <property type="entry name" value="6-phosphogluconate dehydrogenase C-terminal like domain"/>
    <property type="match status" value="1"/>
</dbReference>
<feature type="binding site" evidence="14">
    <location>
        <position position="468"/>
    </location>
    <ligand>
        <name>3-phosphoshikimate</name>
        <dbReference type="ChEBI" id="CHEBI:145989"/>
    </ligand>
</feature>
<dbReference type="GO" id="GO:0003866">
    <property type="term" value="F:3-phosphoshikimate 1-carboxyvinyltransferase activity"/>
    <property type="evidence" value="ECO:0007669"/>
    <property type="project" value="UniProtKB-UniRule"/>
</dbReference>
<dbReference type="SUPFAM" id="SSF48179">
    <property type="entry name" value="6-phosphogluconate dehydrogenase C-terminal domain-like"/>
    <property type="match status" value="1"/>
</dbReference>
<evidence type="ECO:0000256" key="3">
    <source>
        <dbReference type="ARBA" id="ARBA00007964"/>
    </source>
</evidence>
<dbReference type="RefSeq" id="WP_189610281.1">
    <property type="nucleotide sequence ID" value="NZ_BMXR01000007.1"/>
</dbReference>
<comment type="similarity">
    <text evidence="4 14">Belongs to the EPSP synthase family.</text>
</comment>
<keyword evidence="5 14" id="KW-0963">Cytoplasm</keyword>
<dbReference type="GO" id="GO:0009423">
    <property type="term" value="P:chorismate biosynthetic process"/>
    <property type="evidence" value="ECO:0007669"/>
    <property type="project" value="UniProtKB-UniRule"/>
</dbReference>
<dbReference type="Gene3D" id="3.65.10.10">
    <property type="entry name" value="Enolpyruvate transferase domain"/>
    <property type="match status" value="2"/>
</dbReference>
<accession>A0A918KFD4</accession>
<dbReference type="InterPro" id="IPR001986">
    <property type="entry name" value="Enolpyruvate_Tfrase_dom"/>
</dbReference>
<dbReference type="InterPro" id="IPR003099">
    <property type="entry name" value="Prephen_DH"/>
</dbReference>
<gene>
    <name evidence="14 16" type="primary">aroA</name>
    <name evidence="16" type="ORF">GCM10007392_31020</name>
</gene>
<evidence type="ECO:0000256" key="14">
    <source>
        <dbReference type="HAMAP-Rule" id="MF_00210"/>
    </source>
</evidence>
<comment type="similarity">
    <text evidence="3">Belongs to the prephenate/arogenate dehydrogenase family.</text>
</comment>
<feature type="binding site" evidence="14">
    <location>
        <position position="647"/>
    </location>
    <ligand>
        <name>phosphoenolpyruvate</name>
        <dbReference type="ChEBI" id="CHEBI:58702"/>
    </ligand>
</feature>
<feature type="binding site" evidence="14">
    <location>
        <position position="395"/>
    </location>
    <ligand>
        <name>phosphoenolpyruvate</name>
        <dbReference type="ChEBI" id="CHEBI:58702"/>
    </ligand>
</feature>
<keyword evidence="10" id="KW-0520">NAD</keyword>
<feature type="binding site" evidence="14">
    <location>
        <position position="643"/>
    </location>
    <ligand>
        <name>3-phosphoshikimate</name>
        <dbReference type="ChEBI" id="CHEBI:145989"/>
    </ligand>
</feature>
<dbReference type="Pfam" id="PF00275">
    <property type="entry name" value="EPSP_synthase"/>
    <property type="match status" value="1"/>
</dbReference>
<evidence type="ECO:0000256" key="12">
    <source>
        <dbReference type="ARBA" id="ARBA00044633"/>
    </source>
</evidence>
<dbReference type="EC" id="2.5.1.19" evidence="14"/>
<dbReference type="EMBL" id="BMXR01000007">
    <property type="protein sequence ID" value="GGX60793.1"/>
    <property type="molecule type" value="Genomic_DNA"/>
</dbReference>
<feature type="binding site" evidence="14">
    <location>
        <position position="423"/>
    </location>
    <ligand>
        <name>phosphoenolpyruvate</name>
        <dbReference type="ChEBI" id="CHEBI:58702"/>
    </ligand>
</feature>
<dbReference type="Pfam" id="PF02153">
    <property type="entry name" value="PDH_N"/>
    <property type="match status" value="1"/>
</dbReference>
<keyword evidence="17" id="KW-1185">Reference proteome</keyword>
<comment type="pathway">
    <text evidence="2">Amino-acid biosynthesis; L-tyrosine biosynthesis; (4-hydroxyphenyl)pyruvate from prephenate (NAD(+) route): step 1/1.</text>
</comment>
<dbReference type="InterPro" id="IPR046825">
    <property type="entry name" value="PDH_C"/>
</dbReference>
<feature type="binding site" evidence="14">
    <location>
        <position position="616"/>
    </location>
    <ligand>
        <name>3-phosphoshikimate</name>
        <dbReference type="ChEBI" id="CHEBI:145989"/>
    </ligand>
</feature>
<comment type="caution">
    <text evidence="16">The sequence shown here is derived from an EMBL/GenBank/DDBJ whole genome shotgun (WGS) entry which is preliminary data.</text>
</comment>
<comment type="catalytic activity">
    <reaction evidence="12">
        <text>3-phosphoshikimate + phosphoenolpyruvate = 5-O-(1-carboxyvinyl)-3-phosphoshikimate + phosphate</text>
        <dbReference type="Rhea" id="RHEA:21256"/>
        <dbReference type="ChEBI" id="CHEBI:43474"/>
        <dbReference type="ChEBI" id="CHEBI:57701"/>
        <dbReference type="ChEBI" id="CHEBI:58702"/>
        <dbReference type="ChEBI" id="CHEBI:145989"/>
        <dbReference type="EC" id="2.5.1.19"/>
    </reaction>
    <physiologicalReaction direction="left-to-right" evidence="12">
        <dbReference type="Rhea" id="RHEA:21257"/>
    </physiologicalReaction>
</comment>
<evidence type="ECO:0000259" key="15">
    <source>
        <dbReference type="PROSITE" id="PS51176"/>
    </source>
</evidence>
<dbReference type="PANTHER" id="PTHR21090">
    <property type="entry name" value="AROM/DEHYDROQUINATE SYNTHASE"/>
    <property type="match status" value="1"/>
</dbReference>
<dbReference type="NCBIfam" id="TIGR01356">
    <property type="entry name" value="aroA"/>
    <property type="match status" value="1"/>
</dbReference>
<keyword evidence="11 14" id="KW-0057">Aromatic amino acid biosynthesis</keyword>
<dbReference type="Proteomes" id="UP000626148">
    <property type="component" value="Unassembled WGS sequence"/>
</dbReference>
<evidence type="ECO:0000313" key="17">
    <source>
        <dbReference type="Proteomes" id="UP000626148"/>
    </source>
</evidence>
<feature type="active site" description="Proton acceptor" evidence="14">
    <location>
        <position position="616"/>
    </location>
</feature>
<evidence type="ECO:0000256" key="5">
    <source>
        <dbReference type="ARBA" id="ARBA00022490"/>
    </source>
</evidence>
<feature type="binding site" evidence="14">
    <location>
        <position position="327"/>
    </location>
    <ligand>
        <name>3-phosphoshikimate</name>
        <dbReference type="ChEBI" id="CHEBI:145989"/>
    </ligand>
</feature>
<reference evidence="16" key="2">
    <citation type="submission" date="2020-09" db="EMBL/GenBank/DDBJ databases">
        <authorList>
            <person name="Sun Q."/>
            <person name="Kim S."/>
        </authorList>
    </citation>
    <scope>NUCLEOTIDE SEQUENCE</scope>
    <source>
        <strain evidence="16">KCTC 22169</strain>
    </source>
</reference>
<dbReference type="AlphaFoldDB" id="A0A918KFD4"/>
<dbReference type="FunFam" id="3.40.50.720:FF:000208">
    <property type="entry name" value="Prephenate dehydrogenase"/>
    <property type="match status" value="1"/>
</dbReference>
<dbReference type="HAMAP" id="MF_00210">
    <property type="entry name" value="EPSP_synth"/>
    <property type="match status" value="1"/>
</dbReference>
<comment type="pathway">
    <text evidence="1 14">Metabolic intermediate biosynthesis; chorismate biosynthesis; chorismate from D-erythrose 4-phosphate and phosphoenolpyruvate: step 6/7.</text>
</comment>
<reference evidence="16" key="1">
    <citation type="journal article" date="2014" name="Int. J. Syst. Evol. Microbiol.">
        <title>Complete genome sequence of Corynebacterium casei LMG S-19264T (=DSM 44701T), isolated from a smear-ripened cheese.</title>
        <authorList>
            <consortium name="US DOE Joint Genome Institute (JGI-PGF)"/>
            <person name="Walter F."/>
            <person name="Albersmeier A."/>
            <person name="Kalinowski J."/>
            <person name="Ruckert C."/>
        </authorList>
    </citation>
    <scope>NUCLEOTIDE SEQUENCE</scope>
    <source>
        <strain evidence="16">KCTC 22169</strain>
    </source>
</reference>
<evidence type="ECO:0000256" key="9">
    <source>
        <dbReference type="ARBA" id="ARBA00023002"/>
    </source>
</evidence>
<dbReference type="InterPro" id="IPR036968">
    <property type="entry name" value="Enolpyruvate_Tfrase_sf"/>
</dbReference>
<evidence type="ECO:0000256" key="13">
    <source>
        <dbReference type="ARBA" id="ARBA00049260"/>
    </source>
</evidence>
<comment type="catalytic activity">
    <reaction evidence="13">
        <text>prephenate + NAD(+) = 3-(4-hydroxyphenyl)pyruvate + CO2 + NADH</text>
        <dbReference type="Rhea" id="RHEA:13869"/>
        <dbReference type="ChEBI" id="CHEBI:16526"/>
        <dbReference type="ChEBI" id="CHEBI:29934"/>
        <dbReference type="ChEBI" id="CHEBI:36242"/>
        <dbReference type="ChEBI" id="CHEBI:57540"/>
        <dbReference type="ChEBI" id="CHEBI:57945"/>
        <dbReference type="EC" id="1.3.1.12"/>
    </reaction>
</comment>
<dbReference type="GO" id="GO:0004665">
    <property type="term" value="F:prephenate dehydrogenase (NADP+) activity"/>
    <property type="evidence" value="ECO:0007669"/>
    <property type="project" value="InterPro"/>
</dbReference>
<dbReference type="GO" id="GO:0070403">
    <property type="term" value="F:NAD+ binding"/>
    <property type="evidence" value="ECO:0007669"/>
    <property type="project" value="InterPro"/>
</dbReference>
<sequence length="737" mass="79065">MTATALPRVLVVGLGLIGASFAKALRLSQSAHVLGMDAAPGVAERALELGIIDEVVADTDRVPPFDVLLIAVPVLAMRSVLADFKPHLTERTVISDVGSVKGVVVEAAREVLGALPAGFVPGHPIAGAERSGVEAAKSDLFDRHMLILTPLPSSSNDAVATLTKLWQAVGAEVVTMPVARHDEVLAATSHLPHLLAFSLVDTLARESENREIFRYAAGGFRDFTRIAASDPTMWHDIFLANGEATLGILRKFQADLDELAQAIEHHQGDRLLDVFGRAKSARDYFTQILQSRQRHGDDVRKNLITAPMHRGLSGTLSLPGDKSISHRAVILAALAEGESHIRGFGEGDDNRTTLEALRKLGVDIQDDDSGEVRVTGHGLKGLRQADSPLYMGCSGTSMRLLAGVLAAQGFASELIGDASLSQRPMDRIQKPLETMGARLELTPRGTAPILIRPVDSLHSIDYELPMASAQVKSAVLLAALCAGVPARMKEPTISRNHTERLLAGLGCDIDTRDGWLSFTPPKRLPALDLDIPGDFSLAAFHMAAATLVPGSDIRLDGIGVNPTRTGFLDILLDMGGSVEVLNEREQGGEPVADLRVRYAPLGAGVYGTDYSGRTIDEFPVLFVLAARAEGETRIEGVRELRYKETDRLKRMIEGLTVLGADIELKGDDVIIRGRADRRFDGGIVDCAGDHRVALAFMVAAQVASRPVIIRHSGRVLGAYPGFAEHASRLGYSVTVED</sequence>
<keyword evidence="8 14" id="KW-0808">Transferase</keyword>
<keyword evidence="6" id="KW-0827">Tyrosine biosynthesis</keyword>
<keyword evidence="7 14" id="KW-0028">Amino-acid biosynthesis</keyword>
<dbReference type="InterPro" id="IPR013792">
    <property type="entry name" value="RNA3'P_cycl/enolpyr_Trfase_a/b"/>
</dbReference>
<dbReference type="CDD" id="cd01556">
    <property type="entry name" value="EPSP_synthase"/>
    <property type="match status" value="1"/>
</dbReference>
<dbReference type="InterPro" id="IPR046826">
    <property type="entry name" value="PDH_N"/>
</dbReference>
<dbReference type="PROSITE" id="PS51176">
    <property type="entry name" value="PDH_ADH"/>
    <property type="match status" value="1"/>
</dbReference>
<dbReference type="SUPFAM" id="SSF51735">
    <property type="entry name" value="NAD(P)-binding Rossmann-fold domains"/>
    <property type="match status" value="1"/>
</dbReference>